<dbReference type="EMBL" id="UOEU01000487">
    <property type="protein sequence ID" value="VAW33862.1"/>
    <property type="molecule type" value="Genomic_DNA"/>
</dbReference>
<proteinExistence type="predicted"/>
<evidence type="ECO:0000313" key="2">
    <source>
        <dbReference type="EMBL" id="VAW33862.1"/>
    </source>
</evidence>
<feature type="compositionally biased region" description="Polar residues" evidence="1">
    <location>
        <begin position="1"/>
        <end position="10"/>
    </location>
</feature>
<accession>A0A3B0V517</accession>
<protein>
    <submittedName>
        <fullName evidence="2">Uncharacterized protein</fullName>
    </submittedName>
</protein>
<name>A0A3B0V517_9ZZZZ</name>
<evidence type="ECO:0000256" key="1">
    <source>
        <dbReference type="SAM" id="MobiDB-lite"/>
    </source>
</evidence>
<organism evidence="2">
    <name type="scientific">hydrothermal vent metagenome</name>
    <dbReference type="NCBI Taxonomy" id="652676"/>
    <lineage>
        <taxon>unclassified sequences</taxon>
        <taxon>metagenomes</taxon>
        <taxon>ecological metagenomes</taxon>
    </lineage>
</organism>
<reference evidence="2" key="1">
    <citation type="submission" date="2018-06" db="EMBL/GenBank/DDBJ databases">
        <authorList>
            <person name="Zhirakovskaya E."/>
        </authorList>
    </citation>
    <scope>NUCLEOTIDE SEQUENCE</scope>
</reference>
<feature type="non-terminal residue" evidence="2">
    <location>
        <position position="23"/>
    </location>
</feature>
<gene>
    <name evidence="2" type="ORF">MNBD_CHLOROFLEXI01-3525</name>
</gene>
<feature type="region of interest" description="Disordered" evidence="1">
    <location>
        <begin position="1"/>
        <end position="23"/>
    </location>
</feature>
<dbReference type="AlphaFoldDB" id="A0A3B0V517"/>
<sequence>MIRYGSQLNINEEEASSDAIPID</sequence>